<keyword evidence="6" id="KW-1185">Reference proteome</keyword>
<evidence type="ECO:0000313" key="5">
    <source>
        <dbReference type="EMBL" id="MCY6370774.1"/>
    </source>
</evidence>
<evidence type="ECO:0000259" key="4">
    <source>
        <dbReference type="PROSITE" id="PS50987"/>
    </source>
</evidence>
<comment type="caution">
    <text evidence="5">The sequence shown here is derived from an EMBL/GenBank/DDBJ whole genome shotgun (WGS) entry which is preliminary data.</text>
</comment>
<dbReference type="PANTHER" id="PTHR33154">
    <property type="entry name" value="TRANSCRIPTIONAL REGULATOR, ARSR FAMILY"/>
    <property type="match status" value="1"/>
</dbReference>
<dbReference type="Proteomes" id="UP001079657">
    <property type="component" value="Unassembled WGS sequence"/>
</dbReference>
<dbReference type="Gene3D" id="1.10.10.10">
    <property type="entry name" value="Winged helix-like DNA-binding domain superfamily/Winged helix DNA-binding domain"/>
    <property type="match status" value="1"/>
</dbReference>
<gene>
    <name evidence="5" type="ORF">OXH55_09045</name>
</gene>
<feature type="domain" description="HTH arsR-type" evidence="4">
    <location>
        <begin position="5"/>
        <end position="99"/>
    </location>
</feature>
<organism evidence="5 6">
    <name type="scientific">Clostridium ganghwense</name>
    <dbReference type="NCBI Taxonomy" id="312089"/>
    <lineage>
        <taxon>Bacteria</taxon>
        <taxon>Bacillati</taxon>
        <taxon>Bacillota</taxon>
        <taxon>Clostridia</taxon>
        <taxon>Eubacteriales</taxon>
        <taxon>Clostridiaceae</taxon>
        <taxon>Clostridium</taxon>
    </lineage>
</organism>
<dbReference type="CDD" id="cd00090">
    <property type="entry name" value="HTH_ARSR"/>
    <property type="match status" value="1"/>
</dbReference>
<dbReference type="InterPro" id="IPR011991">
    <property type="entry name" value="ArsR-like_HTH"/>
</dbReference>
<dbReference type="PRINTS" id="PR00778">
    <property type="entry name" value="HTHARSR"/>
</dbReference>
<evidence type="ECO:0000256" key="2">
    <source>
        <dbReference type="ARBA" id="ARBA00023125"/>
    </source>
</evidence>
<dbReference type="InterPro" id="IPR001845">
    <property type="entry name" value="HTH_ArsR_DNA-bd_dom"/>
</dbReference>
<protein>
    <submittedName>
        <fullName evidence="5">Metalloregulator ArsR/SmtB family transcription factor</fullName>
    </submittedName>
</protein>
<dbReference type="InterPro" id="IPR036388">
    <property type="entry name" value="WH-like_DNA-bd_sf"/>
</dbReference>
<evidence type="ECO:0000256" key="3">
    <source>
        <dbReference type="ARBA" id="ARBA00023163"/>
    </source>
</evidence>
<sequence>MNKDEYKENLKNLAEIFKTIGHPTRLCIVCKLLSKNLNVTQIQDCLEMPQSTVSQHLAILKSKGIIEGNRNGVEVIYSLVNEDVKKIISSILNPDDLLKFNK</sequence>
<keyword evidence="2" id="KW-0238">DNA-binding</keyword>
<dbReference type="PANTHER" id="PTHR33154:SF18">
    <property type="entry name" value="ARSENICAL RESISTANCE OPERON REPRESSOR"/>
    <property type="match status" value="1"/>
</dbReference>
<dbReference type="SMART" id="SM00418">
    <property type="entry name" value="HTH_ARSR"/>
    <property type="match status" value="1"/>
</dbReference>
<name>A0ABT4CNZ5_9CLOT</name>
<accession>A0ABT4CNZ5</accession>
<dbReference type="Pfam" id="PF01022">
    <property type="entry name" value="HTH_5"/>
    <property type="match status" value="1"/>
</dbReference>
<dbReference type="NCBIfam" id="NF033788">
    <property type="entry name" value="HTH_metalloreg"/>
    <property type="match status" value="1"/>
</dbReference>
<evidence type="ECO:0000256" key="1">
    <source>
        <dbReference type="ARBA" id="ARBA00023015"/>
    </source>
</evidence>
<dbReference type="InterPro" id="IPR036390">
    <property type="entry name" value="WH_DNA-bd_sf"/>
</dbReference>
<proteinExistence type="predicted"/>
<dbReference type="EMBL" id="JAPQES010000002">
    <property type="protein sequence ID" value="MCY6370774.1"/>
    <property type="molecule type" value="Genomic_DNA"/>
</dbReference>
<keyword evidence="3" id="KW-0804">Transcription</keyword>
<reference evidence="5" key="1">
    <citation type="submission" date="2022-12" db="EMBL/GenBank/DDBJ databases">
        <authorList>
            <person name="Wang J."/>
        </authorList>
    </citation>
    <scope>NUCLEOTIDE SEQUENCE</scope>
    <source>
        <strain evidence="5">HY-42-06</strain>
    </source>
</reference>
<dbReference type="PROSITE" id="PS50987">
    <property type="entry name" value="HTH_ARSR_2"/>
    <property type="match status" value="1"/>
</dbReference>
<dbReference type="SUPFAM" id="SSF46785">
    <property type="entry name" value="Winged helix' DNA-binding domain"/>
    <property type="match status" value="1"/>
</dbReference>
<evidence type="ECO:0000313" key="6">
    <source>
        <dbReference type="Proteomes" id="UP001079657"/>
    </source>
</evidence>
<dbReference type="RefSeq" id="WP_268049599.1">
    <property type="nucleotide sequence ID" value="NZ_JAPQES010000002.1"/>
</dbReference>
<keyword evidence="1" id="KW-0805">Transcription regulation</keyword>
<dbReference type="InterPro" id="IPR051081">
    <property type="entry name" value="HTH_MetalResp_TranReg"/>
</dbReference>